<evidence type="ECO:0000313" key="1">
    <source>
        <dbReference type="EMBL" id="SEB77493.1"/>
    </source>
</evidence>
<dbReference type="Proteomes" id="UP000199665">
    <property type="component" value="Unassembled WGS sequence"/>
</dbReference>
<organism evidence="1 2">
    <name type="scientific">Pseudomonas mohnii</name>
    <dbReference type="NCBI Taxonomy" id="395600"/>
    <lineage>
        <taxon>Bacteria</taxon>
        <taxon>Pseudomonadati</taxon>
        <taxon>Pseudomonadota</taxon>
        <taxon>Gammaproteobacteria</taxon>
        <taxon>Pseudomonadales</taxon>
        <taxon>Pseudomonadaceae</taxon>
        <taxon>Pseudomonas</taxon>
    </lineage>
</organism>
<name>A0ABY0XNR8_9PSED</name>
<evidence type="ECO:0000313" key="2">
    <source>
        <dbReference type="Proteomes" id="UP000199665"/>
    </source>
</evidence>
<gene>
    <name evidence="1" type="ORF">SAMN05216205_0597</name>
</gene>
<protein>
    <submittedName>
        <fullName evidence="1">Uncharacterized protein</fullName>
    </submittedName>
</protein>
<dbReference type="EMBL" id="FNRV01000001">
    <property type="protein sequence ID" value="SEB77493.1"/>
    <property type="molecule type" value="Genomic_DNA"/>
</dbReference>
<reference evidence="1 2" key="1">
    <citation type="submission" date="2016-10" db="EMBL/GenBank/DDBJ databases">
        <authorList>
            <person name="Varghese N."/>
            <person name="Submissions S."/>
        </authorList>
    </citation>
    <scope>NUCLEOTIDE SEQUENCE [LARGE SCALE GENOMIC DNA]</scope>
    <source>
        <strain evidence="1 2">DSM 18327</strain>
    </source>
</reference>
<sequence>MSCLICAGIAQRIQCHGPWEERDCPECGRYRVSDELILTLMEQGQIFDVGKTRGWLDSRRVGGAVPSIEIHEALLVP</sequence>
<proteinExistence type="predicted"/>
<keyword evidence="2" id="KW-1185">Reference proteome</keyword>
<dbReference type="RefSeq" id="WP_090462411.1">
    <property type="nucleotide sequence ID" value="NZ_FNRV01000001.1"/>
</dbReference>
<comment type="caution">
    <text evidence="1">The sequence shown here is derived from an EMBL/GenBank/DDBJ whole genome shotgun (WGS) entry which is preliminary data.</text>
</comment>
<accession>A0ABY0XNR8</accession>